<sequence length="177" mass="20325">MSKGYVYVLRNPSMPGILKIGRTERSVAQRANELWQTGVPTPFQVAYEVFSPNCVEMELRAHEKFHDQRVNASREFFRVEVSEVMQHLDNDLRWQVECLVGEFIPDQTIVDTDYFVDISALRPSVYEVMRDAFHPSEVVDVLYHVEGADILPAVERQAEAARKRQQEAKSLRIVGAS</sequence>
<name>A0AAC9ZA76_9RHOB</name>
<evidence type="ECO:0000313" key="3">
    <source>
        <dbReference type="Proteomes" id="UP000217545"/>
    </source>
</evidence>
<reference evidence="2 3" key="1">
    <citation type="journal article" date="2017" name="Front. Microbiol.">
        <title>Phaeobacter piscinae sp. nov., a species of the Roseobacter group and potential aquaculture probiont.</title>
        <authorList>
            <person name="Sonnenschein E.C."/>
            <person name="Phippen C.B.W."/>
            <person name="Nielsen K.F."/>
            <person name="Mateiu R.V."/>
            <person name="Melchiorsen J."/>
            <person name="Gram L."/>
            <person name="Overmann J."/>
            <person name="Freese H.M."/>
        </authorList>
    </citation>
    <scope>NUCLEOTIDE SEQUENCE [LARGE SCALE GENOMIC DNA]</scope>
    <source>
        <strain evidence="2 3">P63</strain>
    </source>
</reference>
<dbReference type="GeneID" id="31848826"/>
<protein>
    <submittedName>
        <fullName evidence="2">T5domain protein</fullName>
    </submittedName>
</protein>
<accession>A0AAC9ZA76</accession>
<feature type="domain" description="Bacteriophage T5 Orf172 DNA-binding" evidence="1">
    <location>
        <begin position="12"/>
        <end position="91"/>
    </location>
</feature>
<evidence type="ECO:0000259" key="1">
    <source>
        <dbReference type="SMART" id="SM00974"/>
    </source>
</evidence>
<dbReference type="Pfam" id="PF10544">
    <property type="entry name" value="T5orf172"/>
    <property type="match status" value="1"/>
</dbReference>
<evidence type="ECO:0000313" key="2">
    <source>
        <dbReference type="EMBL" id="ATF06330.1"/>
    </source>
</evidence>
<dbReference type="SMART" id="SM00974">
    <property type="entry name" value="T5orf172"/>
    <property type="match status" value="1"/>
</dbReference>
<dbReference type="InterPro" id="IPR018306">
    <property type="entry name" value="Phage_T5_Orf172_DNA-bd"/>
</dbReference>
<dbReference type="EMBL" id="CP010784">
    <property type="protein sequence ID" value="ATF06330.1"/>
    <property type="molecule type" value="Genomic_DNA"/>
</dbReference>
<proteinExistence type="predicted"/>
<organism evidence="2 3">
    <name type="scientific">Phaeobacter gallaeciensis</name>
    <dbReference type="NCBI Taxonomy" id="60890"/>
    <lineage>
        <taxon>Bacteria</taxon>
        <taxon>Pseudomonadati</taxon>
        <taxon>Pseudomonadota</taxon>
        <taxon>Alphaproteobacteria</taxon>
        <taxon>Rhodobacterales</taxon>
        <taxon>Roseobacteraceae</taxon>
        <taxon>Phaeobacter</taxon>
    </lineage>
</organism>
<dbReference type="Proteomes" id="UP000217545">
    <property type="component" value="Chromosome"/>
</dbReference>
<dbReference type="RefSeq" id="WP_024097674.1">
    <property type="nucleotide sequence ID" value="NZ_CP010588.1"/>
</dbReference>
<dbReference type="AlphaFoldDB" id="A0AAC9ZA76"/>
<gene>
    <name evidence="2" type="ORF">PhaeoP63_02264</name>
</gene>